<keyword evidence="1" id="KW-0813">Transport</keyword>
<accession>A0A5K1V5B9</accession>
<dbReference type="Proteomes" id="UP000078387">
    <property type="component" value="Unassembled WGS sequence"/>
</dbReference>
<feature type="transmembrane region" description="Helical" evidence="1">
    <location>
        <begin position="133"/>
        <end position="157"/>
    </location>
</feature>
<reference evidence="2 3" key="1">
    <citation type="submission" date="2016-05" db="EMBL/GenBank/DDBJ databases">
        <title>First whole genome sequencing of Entamoeba histolytica HM1:IMSS-clone-6.</title>
        <authorList>
            <person name="Mukherjee Avik.K."/>
            <person name="Izumyama S."/>
            <person name="Nakada-Tsukui K."/>
            <person name="Nozaki T."/>
        </authorList>
    </citation>
    <scope>NUCLEOTIDE SEQUENCE [LARGE SCALE GENOMIC DNA]</scope>
    <source>
        <strain evidence="2 3">HM1:IMSS clone 6</strain>
    </source>
</reference>
<dbReference type="GO" id="GO:0015031">
    <property type="term" value="P:protein transport"/>
    <property type="evidence" value="ECO:0007669"/>
    <property type="project" value="UniProtKB-KW"/>
</dbReference>
<protein>
    <recommendedName>
        <fullName evidence="1">Vesicle transport protein</fullName>
    </recommendedName>
</protein>
<dbReference type="VEuPathDB" id="AmoebaDB:EHI7A_041140"/>
<feature type="transmembrane region" description="Helical" evidence="1">
    <location>
        <begin position="44"/>
        <end position="65"/>
    </location>
</feature>
<dbReference type="VEuPathDB" id="AmoebaDB:EHI_130680"/>
<comment type="similarity">
    <text evidence="1">Belongs to the SFT2 family.</text>
</comment>
<organism evidence="2 3">
    <name type="scientific">Entamoeba histolytica</name>
    <dbReference type="NCBI Taxonomy" id="5759"/>
    <lineage>
        <taxon>Eukaryota</taxon>
        <taxon>Amoebozoa</taxon>
        <taxon>Evosea</taxon>
        <taxon>Archamoebae</taxon>
        <taxon>Mastigamoebida</taxon>
        <taxon>Entamoebidae</taxon>
        <taxon>Entamoeba</taxon>
    </lineage>
</organism>
<comment type="caution">
    <text evidence="2">The sequence shown here is derived from an EMBL/GenBank/DDBJ whole genome shotgun (WGS) entry which is preliminary data.</text>
</comment>
<comment type="subcellular location">
    <subcellularLocation>
        <location evidence="1">Membrane</location>
        <topology evidence="1">Multi-pass membrane protein</topology>
    </subcellularLocation>
</comment>
<dbReference type="VEuPathDB" id="AmoebaDB:EHI5A_036610"/>
<dbReference type="PANTHER" id="PTHR23137">
    <property type="entry name" value="VESICLE TRANSPORT PROTEIN-RELATED"/>
    <property type="match status" value="1"/>
</dbReference>
<dbReference type="GO" id="GO:0016020">
    <property type="term" value="C:membrane"/>
    <property type="evidence" value="ECO:0007669"/>
    <property type="project" value="UniProtKB-SubCell"/>
</dbReference>
<proteinExistence type="inferred from homology"/>
<dbReference type="AlphaFoldDB" id="A0A5K1V5B9"/>
<feature type="transmembrane region" description="Helical" evidence="1">
    <location>
        <begin position="106"/>
        <end position="127"/>
    </location>
</feature>
<comment type="function">
    <text evidence="1">May be involved in fusion of retrograde transport vesicles derived from an endocytic compartment with the Golgi complex.</text>
</comment>
<feature type="transmembrane region" description="Helical" evidence="1">
    <location>
        <begin position="71"/>
        <end position="94"/>
    </location>
</feature>
<gene>
    <name evidence="2" type="ORF">CL6EHI_130680</name>
</gene>
<keyword evidence="1" id="KW-0812">Transmembrane</keyword>
<dbReference type="VEuPathDB" id="AmoebaDB:KM1_070550"/>
<evidence type="ECO:0000313" key="3">
    <source>
        <dbReference type="Proteomes" id="UP000078387"/>
    </source>
</evidence>
<evidence type="ECO:0000256" key="1">
    <source>
        <dbReference type="RuleBase" id="RU363111"/>
    </source>
</evidence>
<evidence type="ECO:0000313" key="2">
    <source>
        <dbReference type="EMBL" id="GAT93423.1"/>
    </source>
</evidence>
<dbReference type="InterPro" id="IPR011691">
    <property type="entry name" value="Vesicle_transpt_SFT2"/>
</dbReference>
<keyword evidence="1" id="KW-1133">Transmembrane helix</keyword>
<dbReference type="EMBL" id="BDEQ01000001">
    <property type="protein sequence ID" value="GAT93423.1"/>
    <property type="molecule type" value="Genomic_DNA"/>
</dbReference>
<sequence>MEIKEKNNKQEGIITFHRDTMNELFISEDKYLLCCIKLHPMIRFIFFIISFLIGLTALLLTLPLTGLYVEYPVILGMVYIISKLLLYSSLLFIASPWKQLILICRPVRFSTLAFCIIGIVGIWLNIFHIINSLLLLILSILLQALCFTLYCLSYLSFTHNILFDCIKRPKISLLTTHLKQKSSSELPEISSTPEIPNCVQIDFGLEKER</sequence>
<keyword evidence="1" id="KW-0472">Membrane</keyword>
<dbReference type="OMA" id="SPHIHHR"/>
<name>A0A5K1V5B9_ENTHI</name>
<dbReference type="GO" id="GO:0016192">
    <property type="term" value="P:vesicle-mediated transport"/>
    <property type="evidence" value="ECO:0007669"/>
    <property type="project" value="InterPro"/>
</dbReference>
<keyword evidence="1" id="KW-0653">Protein transport</keyword>
<dbReference type="PANTHER" id="PTHR23137:SF6">
    <property type="entry name" value="VESICLE TRANSPORT PROTEIN"/>
    <property type="match status" value="1"/>
</dbReference>